<dbReference type="Pfam" id="PF19315">
    <property type="entry name" value="MC_hydratase"/>
    <property type="match status" value="1"/>
</dbReference>
<keyword evidence="2" id="KW-1185">Reference proteome</keyword>
<dbReference type="EMBL" id="AAUX01000001">
    <property type="protein sequence ID" value="EAV47217.1"/>
    <property type="molecule type" value="Genomic_DNA"/>
</dbReference>
<evidence type="ECO:0000313" key="1">
    <source>
        <dbReference type="EMBL" id="EAV47217.1"/>
    </source>
</evidence>
<dbReference type="InterPro" id="IPR052342">
    <property type="entry name" value="MCH/BMMD"/>
</dbReference>
<dbReference type="Gene3D" id="3.10.129.10">
    <property type="entry name" value="Hotdog Thioesterase"/>
    <property type="match status" value="1"/>
</dbReference>
<organism evidence="1 2">
    <name type="scientific">Methylophilales bacterium HTCC2181</name>
    <dbReference type="NCBI Taxonomy" id="383631"/>
    <lineage>
        <taxon>Bacteria</taxon>
        <taxon>Pseudomonadati</taxon>
        <taxon>Pseudomonadota</taxon>
        <taxon>Betaproteobacteria</taxon>
        <taxon>Nitrosomonadales</taxon>
        <taxon>OM43 clade</taxon>
    </lineage>
</organism>
<dbReference type="SUPFAM" id="SSF54637">
    <property type="entry name" value="Thioesterase/thiol ester dehydrase-isomerase"/>
    <property type="match status" value="2"/>
</dbReference>
<dbReference type="CDD" id="cd03451">
    <property type="entry name" value="FkbR2"/>
    <property type="match status" value="2"/>
</dbReference>
<dbReference type="PANTHER" id="PTHR43664:SF1">
    <property type="entry name" value="BETA-METHYLMALYL-COA DEHYDRATASE"/>
    <property type="match status" value="1"/>
</dbReference>
<dbReference type="OrthoDB" id="6703795at2"/>
<dbReference type="PIRSF" id="PIRSF021494">
    <property type="entry name" value="Rv0216_prd"/>
    <property type="match status" value="1"/>
</dbReference>
<dbReference type="InterPro" id="IPR029069">
    <property type="entry name" value="HotDog_dom_sf"/>
</dbReference>
<dbReference type="GO" id="GO:0016829">
    <property type="term" value="F:lyase activity"/>
    <property type="evidence" value="ECO:0007669"/>
    <property type="project" value="InterPro"/>
</dbReference>
<dbReference type="AlphaFoldDB" id="A0P6Q7"/>
<reference evidence="1 2" key="1">
    <citation type="submission" date="2006-11" db="EMBL/GenBank/DDBJ databases">
        <authorList>
            <person name="Giovannoni S."/>
            <person name="Vergin K."/>
            <person name="Ferriera S."/>
            <person name="Johnson J."/>
            <person name="Kravitz S."/>
            <person name="Beeson K."/>
            <person name="Sutton G."/>
            <person name="Rogers Y.-H."/>
            <person name="Friedman R."/>
            <person name="Frazier M."/>
            <person name="Venter J.C."/>
        </authorList>
    </citation>
    <scope>NUCLEOTIDE SEQUENCE [LARGE SCALE GENOMIC DNA]</scope>
    <source>
        <strain evidence="1 2">HTCC2181</strain>
    </source>
</reference>
<proteinExistence type="predicted"/>
<evidence type="ECO:0000313" key="2">
    <source>
        <dbReference type="Proteomes" id="UP000054262"/>
    </source>
</evidence>
<protein>
    <submittedName>
        <fullName evidence="1">MaoC-like dehydratase</fullName>
    </submittedName>
</protein>
<gene>
    <name evidence="1" type="ORF">MB2181_04050</name>
</gene>
<name>A0P6Q7_9PROT</name>
<comment type="caution">
    <text evidence="1">The sequence shown here is derived from an EMBL/GenBank/DDBJ whole genome shotgun (WGS) entry which is preliminary data.</text>
</comment>
<sequence>MSKSNYLEDFAVGQKIVHAIPRTISEGDASLYIALTGDRRPLFCSETFASHLGYKEIPINDMLVFHIAFGRTVQDISLNAIANLGYADVRFTSSVFLGDTLRSESTVIGIKENSNKKNGIVYVYSSVYNQHNEQVLSWQRWVMLPKKNNEALVPTTHIPEIKDHVDPKNISIPSYLNARNFDIASTGSDKLWGDYLVGQTIDHSHGLTVDETAHTMATHLYQNNARLHFDEHLMEKTAFKKRLVYGGHIISLCHAINFQGMENALNIVAINSGVHSNPTFAGDTIYAKTVVLEKHKVEGRSDLGLLRLRLIGIKNLEPSSLHSIMQEDAPKIYHKNVVLDIDYTVTIPRGN</sequence>
<accession>A0P6Q7</accession>
<dbReference type="PANTHER" id="PTHR43664">
    <property type="entry name" value="MONOAMINE OXIDASE-RELATED"/>
    <property type="match status" value="1"/>
</dbReference>
<dbReference type="Proteomes" id="UP000054262">
    <property type="component" value="Unassembled WGS sequence"/>
</dbReference>
<dbReference type="InterPro" id="IPR048274">
    <property type="entry name" value="MC_hydratase"/>
</dbReference>
<dbReference type="InterPro" id="IPR016790">
    <property type="entry name" value="Thiol_ester_hydratase_Rv0216"/>
</dbReference>